<dbReference type="Proteomes" id="UP000319094">
    <property type="component" value="Unassembled WGS sequence"/>
</dbReference>
<evidence type="ECO:0000313" key="3">
    <source>
        <dbReference type="Proteomes" id="UP000319094"/>
    </source>
</evidence>
<gene>
    <name evidence="2" type="ORF">FB468_2737</name>
</gene>
<keyword evidence="1" id="KW-0472">Membrane</keyword>
<feature type="transmembrane region" description="Helical" evidence="1">
    <location>
        <begin position="154"/>
        <end position="175"/>
    </location>
</feature>
<name>A0A542Y9C3_9MICO</name>
<proteinExistence type="predicted"/>
<reference evidence="2 3" key="1">
    <citation type="submission" date="2019-06" db="EMBL/GenBank/DDBJ databases">
        <title>Sequencing the genomes of 1000 actinobacteria strains.</title>
        <authorList>
            <person name="Klenk H.-P."/>
        </authorList>
    </citation>
    <scope>NUCLEOTIDE SEQUENCE [LARGE SCALE GENOMIC DNA]</scope>
    <source>
        <strain evidence="2 3">DSM 8803</strain>
    </source>
</reference>
<feature type="transmembrane region" description="Helical" evidence="1">
    <location>
        <begin position="122"/>
        <end position="142"/>
    </location>
</feature>
<dbReference type="RefSeq" id="WP_141887828.1">
    <property type="nucleotide sequence ID" value="NZ_BAAAUY010000006.1"/>
</dbReference>
<dbReference type="OrthoDB" id="5118992at2"/>
<accession>A0A542Y9C3</accession>
<protein>
    <submittedName>
        <fullName evidence="2">Uncharacterized protein</fullName>
    </submittedName>
</protein>
<dbReference type="AlphaFoldDB" id="A0A542Y9C3"/>
<evidence type="ECO:0000313" key="2">
    <source>
        <dbReference type="EMBL" id="TQL44671.1"/>
    </source>
</evidence>
<dbReference type="EMBL" id="VFON01000001">
    <property type="protein sequence ID" value="TQL44671.1"/>
    <property type="molecule type" value="Genomic_DNA"/>
</dbReference>
<keyword evidence="1" id="KW-0812">Transmembrane</keyword>
<keyword evidence="3" id="KW-1185">Reference proteome</keyword>
<organism evidence="2 3">
    <name type="scientific">Leucobacter komagatae</name>
    <dbReference type="NCBI Taxonomy" id="55969"/>
    <lineage>
        <taxon>Bacteria</taxon>
        <taxon>Bacillati</taxon>
        <taxon>Actinomycetota</taxon>
        <taxon>Actinomycetes</taxon>
        <taxon>Micrococcales</taxon>
        <taxon>Microbacteriaceae</taxon>
        <taxon>Leucobacter</taxon>
    </lineage>
</organism>
<sequence length="203" mass="22214">MIGAHIRVFRNTDKYGNHAPEERVEPVFVSGKKLQSVTGQAAKALVAYSPSLTDTLGVYSFDDPERGSGWLRLEGVGKLALSRIHDLVRLSEIERAIGEKDPIPGAELGIAAPMAFHNRSPYVHFATGLAVLCLGVWFGSLAISPEASRMDLTLFMGCATVIVLGMGCWAIYMSIRRFGWWTRARRYALSDGGPLPEDLTYLG</sequence>
<comment type="caution">
    <text evidence="2">The sequence shown here is derived from an EMBL/GenBank/DDBJ whole genome shotgun (WGS) entry which is preliminary data.</text>
</comment>
<keyword evidence="1" id="KW-1133">Transmembrane helix</keyword>
<evidence type="ECO:0000256" key="1">
    <source>
        <dbReference type="SAM" id="Phobius"/>
    </source>
</evidence>